<dbReference type="PROSITE" id="PS50075">
    <property type="entry name" value="CARRIER"/>
    <property type="match status" value="1"/>
</dbReference>
<gene>
    <name evidence="4" type="ORF">MiSe_94000</name>
</gene>
<name>A0AAV3XR96_9CYAN</name>
<feature type="domain" description="Carrier" evidence="3">
    <location>
        <begin position="65"/>
        <end position="140"/>
    </location>
</feature>
<dbReference type="InterPro" id="IPR036736">
    <property type="entry name" value="ACP-like_sf"/>
</dbReference>
<dbReference type="SUPFAM" id="SSF47336">
    <property type="entry name" value="ACP-like"/>
    <property type="match status" value="1"/>
</dbReference>
<sequence length="192" mass="21427">MALEQLLNQSASQVGVMPINWSQLIATSALTSPFFANLTDSLALKVKQSEFYARLEAAKIGDRRKLLSNHITSQVAQVLGQKLSQTLDLDQGFFELGMDSLMTVELRNRLQNSLGCSLPSTLVFDYPTITKLTDYLAENAISLEFDDKLPLAVQQENTKNERLNQLEALSQDEIADLLAQKLLSIRNKKPNE</sequence>
<dbReference type="InterPro" id="IPR020806">
    <property type="entry name" value="PKS_PP-bd"/>
</dbReference>
<dbReference type="GO" id="GO:0006633">
    <property type="term" value="P:fatty acid biosynthetic process"/>
    <property type="evidence" value="ECO:0007669"/>
    <property type="project" value="TreeGrafter"/>
</dbReference>
<organism evidence="4 5">
    <name type="scientific">Microseira wollei NIES-4236</name>
    <dbReference type="NCBI Taxonomy" id="2530354"/>
    <lineage>
        <taxon>Bacteria</taxon>
        <taxon>Bacillati</taxon>
        <taxon>Cyanobacteriota</taxon>
        <taxon>Cyanophyceae</taxon>
        <taxon>Oscillatoriophycideae</taxon>
        <taxon>Aerosakkonematales</taxon>
        <taxon>Aerosakkonemataceae</taxon>
        <taxon>Microseira</taxon>
    </lineage>
</organism>
<keyword evidence="2" id="KW-0597">Phosphoprotein</keyword>
<dbReference type="SMART" id="SM00823">
    <property type="entry name" value="PKS_PP"/>
    <property type="match status" value="1"/>
</dbReference>
<evidence type="ECO:0000259" key="3">
    <source>
        <dbReference type="PROSITE" id="PS50075"/>
    </source>
</evidence>
<dbReference type="Pfam" id="PF00550">
    <property type="entry name" value="PP-binding"/>
    <property type="match status" value="1"/>
</dbReference>
<accession>A0AAV3XR96</accession>
<evidence type="ECO:0000256" key="2">
    <source>
        <dbReference type="ARBA" id="ARBA00022553"/>
    </source>
</evidence>
<dbReference type="GO" id="GO:0004312">
    <property type="term" value="F:fatty acid synthase activity"/>
    <property type="evidence" value="ECO:0007669"/>
    <property type="project" value="TreeGrafter"/>
</dbReference>
<protein>
    <submittedName>
        <fullName evidence="4">Polyketide synthase</fullName>
    </submittedName>
</protein>
<dbReference type="EMBL" id="BLAY01000419">
    <property type="protein sequence ID" value="GET44570.1"/>
    <property type="molecule type" value="Genomic_DNA"/>
</dbReference>
<comment type="caution">
    <text evidence="4">The sequence shown here is derived from an EMBL/GenBank/DDBJ whole genome shotgun (WGS) entry which is preliminary data.</text>
</comment>
<dbReference type="InterPro" id="IPR050091">
    <property type="entry name" value="PKS_NRPS_Biosynth_Enz"/>
</dbReference>
<evidence type="ECO:0000256" key="1">
    <source>
        <dbReference type="ARBA" id="ARBA00022450"/>
    </source>
</evidence>
<proteinExistence type="predicted"/>
<evidence type="ECO:0000313" key="4">
    <source>
        <dbReference type="EMBL" id="GET44570.1"/>
    </source>
</evidence>
<dbReference type="PANTHER" id="PTHR43775:SF37">
    <property type="entry name" value="SI:DKEY-61P9.11"/>
    <property type="match status" value="1"/>
</dbReference>
<dbReference type="InterPro" id="IPR009081">
    <property type="entry name" value="PP-bd_ACP"/>
</dbReference>
<dbReference type="Gene3D" id="1.10.1200.10">
    <property type="entry name" value="ACP-like"/>
    <property type="match status" value="1"/>
</dbReference>
<evidence type="ECO:0000313" key="5">
    <source>
        <dbReference type="Proteomes" id="UP001050975"/>
    </source>
</evidence>
<dbReference type="InterPro" id="IPR006162">
    <property type="entry name" value="Ppantetheine_attach_site"/>
</dbReference>
<dbReference type="Proteomes" id="UP001050975">
    <property type="component" value="Unassembled WGS sequence"/>
</dbReference>
<keyword evidence="1" id="KW-0596">Phosphopantetheine</keyword>
<dbReference type="SMART" id="SM01294">
    <property type="entry name" value="PKS_PP_betabranch"/>
    <property type="match status" value="1"/>
</dbReference>
<dbReference type="PROSITE" id="PS00012">
    <property type="entry name" value="PHOSPHOPANTETHEINE"/>
    <property type="match status" value="1"/>
</dbReference>
<dbReference type="PANTHER" id="PTHR43775">
    <property type="entry name" value="FATTY ACID SYNTHASE"/>
    <property type="match status" value="1"/>
</dbReference>
<dbReference type="FunFam" id="1.10.1200.10:FF:000007">
    <property type="entry name" value="Probable polyketide synthase pks17"/>
    <property type="match status" value="1"/>
</dbReference>
<reference evidence="4" key="1">
    <citation type="submission" date="2019-10" db="EMBL/GenBank/DDBJ databases">
        <title>Draft genome sequece of Microseira wollei NIES-4236.</title>
        <authorList>
            <person name="Yamaguchi H."/>
            <person name="Suzuki S."/>
            <person name="Kawachi M."/>
        </authorList>
    </citation>
    <scope>NUCLEOTIDE SEQUENCE</scope>
    <source>
        <strain evidence="4">NIES-4236</strain>
    </source>
</reference>
<dbReference type="GO" id="GO:0031177">
    <property type="term" value="F:phosphopantetheine binding"/>
    <property type="evidence" value="ECO:0007669"/>
    <property type="project" value="InterPro"/>
</dbReference>
<dbReference type="AlphaFoldDB" id="A0AAV3XR96"/>
<keyword evidence="5" id="KW-1185">Reference proteome</keyword>